<dbReference type="EMBL" id="JRGF01000005">
    <property type="protein sequence ID" value="KHE42319.1"/>
    <property type="molecule type" value="Genomic_DNA"/>
</dbReference>
<comment type="caution">
    <text evidence="1">The sequence shown here is derived from an EMBL/GenBank/DDBJ whole genome shotgun (WGS) entry which is preliminary data.</text>
</comment>
<protein>
    <submittedName>
        <fullName evidence="1">Polyketide cyclase</fullName>
    </submittedName>
</protein>
<sequence length="135" mass="15793">MEKYESRQQQIRRPAEQIYSVISDFNNFTPVVQGHVEDWTADETSCSFKVKGMTMRLRMVDKVPNDYVKVTGDERSPLDFIFWIQLKQVGDYDTRMRLVLHAKLNMVMKMMIGSKLQQGLDQMAEQMAKAFNGEF</sequence>
<proteinExistence type="predicted"/>
<dbReference type="Proteomes" id="UP000030889">
    <property type="component" value="Unassembled WGS sequence"/>
</dbReference>
<dbReference type="InterPro" id="IPR023393">
    <property type="entry name" value="START-like_dom_sf"/>
</dbReference>
<organism evidence="1 2">
    <name type="scientific">Alistipes inops</name>
    <dbReference type="NCBI Taxonomy" id="1501391"/>
    <lineage>
        <taxon>Bacteria</taxon>
        <taxon>Pseudomonadati</taxon>
        <taxon>Bacteroidota</taxon>
        <taxon>Bacteroidia</taxon>
        <taxon>Bacteroidales</taxon>
        <taxon>Rikenellaceae</taxon>
        <taxon>Alistipes</taxon>
    </lineage>
</organism>
<dbReference type="Gene3D" id="3.30.530.20">
    <property type="match status" value="1"/>
</dbReference>
<gene>
    <name evidence="1" type="ORF">LG35_05385</name>
</gene>
<evidence type="ECO:0000313" key="1">
    <source>
        <dbReference type="EMBL" id="KHE42319.1"/>
    </source>
</evidence>
<reference evidence="1 2" key="1">
    <citation type="submission" date="2014-09" db="EMBL/GenBank/DDBJ databases">
        <title>Alistipes sp. 627, sp. nov., a novel member of the family Rikenellaceae isolated from human faeces.</title>
        <authorList>
            <person name="Shkoporov A.N."/>
            <person name="Chaplin A.V."/>
            <person name="Motuzova O.V."/>
            <person name="Kafarskaia L.I."/>
            <person name="Khokhlova E.V."/>
            <person name="Efimov B.A."/>
        </authorList>
    </citation>
    <scope>NUCLEOTIDE SEQUENCE [LARGE SCALE GENOMIC DNA]</scope>
    <source>
        <strain evidence="1 2">627</strain>
    </source>
</reference>
<keyword evidence="2" id="KW-1185">Reference proteome</keyword>
<dbReference type="SUPFAM" id="SSF55961">
    <property type="entry name" value="Bet v1-like"/>
    <property type="match status" value="1"/>
</dbReference>
<dbReference type="RefSeq" id="WP_035472918.1">
    <property type="nucleotide sequence ID" value="NZ_JRGF01000005.1"/>
</dbReference>
<accession>A0ABR4YJ85</accession>
<name>A0ABR4YJ85_9BACT</name>
<evidence type="ECO:0000313" key="2">
    <source>
        <dbReference type="Proteomes" id="UP000030889"/>
    </source>
</evidence>